<dbReference type="Proteomes" id="UP000007813">
    <property type="component" value="Unassembled WGS sequence"/>
</dbReference>
<dbReference type="EMBL" id="ALJD01000003">
    <property type="protein sequence ID" value="EJN60863.1"/>
    <property type="molecule type" value="Genomic_DNA"/>
</dbReference>
<feature type="compositionally biased region" description="Basic and acidic residues" evidence="1">
    <location>
        <begin position="1"/>
        <end position="20"/>
    </location>
</feature>
<name>J3A5V8_9EURY</name>
<sequence>MAKRLSERAPRSSSSERRGSSECSGSSERRYPTMMWSLWRA</sequence>
<organism evidence="2 3">
    <name type="scientific">Halogranum salarium B-1</name>
    <dbReference type="NCBI Taxonomy" id="1210908"/>
    <lineage>
        <taxon>Archaea</taxon>
        <taxon>Methanobacteriati</taxon>
        <taxon>Methanobacteriota</taxon>
        <taxon>Stenosarchaea group</taxon>
        <taxon>Halobacteria</taxon>
        <taxon>Halobacteriales</taxon>
        <taxon>Haloferacaceae</taxon>
    </lineage>
</organism>
<protein>
    <submittedName>
        <fullName evidence="2">Uncharacterized protein</fullName>
    </submittedName>
</protein>
<accession>J3A5V8</accession>
<dbReference type="AlphaFoldDB" id="J3A5V8"/>
<proteinExistence type="predicted"/>
<evidence type="ECO:0000256" key="1">
    <source>
        <dbReference type="SAM" id="MobiDB-lite"/>
    </source>
</evidence>
<reference evidence="2 3" key="1">
    <citation type="journal article" date="2012" name="J. Bacteriol.">
        <title>Draft Genome Sequence of the Extremely Halophilic Archaeon Halogranum salarium B-1T.</title>
        <authorList>
            <person name="Kim K.K."/>
            <person name="Lee K.C."/>
            <person name="Lee J.S."/>
        </authorList>
    </citation>
    <scope>NUCLEOTIDE SEQUENCE [LARGE SCALE GENOMIC DNA]</scope>
    <source>
        <strain evidence="2 3">B-1</strain>
    </source>
</reference>
<comment type="caution">
    <text evidence="2">The sequence shown here is derived from an EMBL/GenBank/DDBJ whole genome shotgun (WGS) entry which is preliminary data.</text>
</comment>
<gene>
    <name evidence="2" type="ORF">HSB1_14660</name>
</gene>
<evidence type="ECO:0000313" key="3">
    <source>
        <dbReference type="Proteomes" id="UP000007813"/>
    </source>
</evidence>
<feature type="region of interest" description="Disordered" evidence="1">
    <location>
        <begin position="1"/>
        <end position="29"/>
    </location>
</feature>
<evidence type="ECO:0000313" key="2">
    <source>
        <dbReference type="EMBL" id="EJN60863.1"/>
    </source>
</evidence>